<dbReference type="PANTHER" id="PTHR43664:SF1">
    <property type="entry name" value="BETA-METHYLMALYL-COA DEHYDRATASE"/>
    <property type="match status" value="1"/>
</dbReference>
<comment type="caution">
    <text evidence="2">The sequence shown here is derived from an EMBL/GenBank/DDBJ whole genome shotgun (WGS) entry which is preliminary data.</text>
</comment>
<dbReference type="OrthoDB" id="9800237at2"/>
<keyword evidence="3" id="KW-1185">Reference proteome</keyword>
<evidence type="ECO:0000313" key="2">
    <source>
        <dbReference type="EMBL" id="SAL00655.1"/>
    </source>
</evidence>
<dbReference type="STRING" id="1777138.AWB77_06185"/>
<dbReference type="RefSeq" id="WP_061138205.1">
    <property type="nucleotide sequence ID" value="NZ_FCNX02000021.1"/>
</dbReference>
<sequence length="155" mass="16985">MSHSLLYEEIEPGLAFATSGIVVTESHVVQFAGISGDFFDVHMDDEFARGVGFPGRVAHGLLCLAMVDGLKNRAATQLAAVATLEWTYRFHKPVLIGDRIQGRIAVLDKRPTRRADRGIVRLQVEVRNQDGVLIQDGINVLMVRACADGPRGTMK</sequence>
<protein>
    <submittedName>
        <fullName evidence="2">Dehydratase</fullName>
    </submittedName>
</protein>
<dbReference type="PANTHER" id="PTHR43664">
    <property type="entry name" value="MONOAMINE OXIDASE-RELATED"/>
    <property type="match status" value="1"/>
</dbReference>
<reference evidence="2" key="1">
    <citation type="submission" date="2016-01" db="EMBL/GenBank/DDBJ databases">
        <authorList>
            <person name="Peeters C."/>
        </authorList>
    </citation>
    <scope>NUCLEOTIDE SEQUENCE</scope>
    <source>
        <strain evidence="2">LMG 29320</strain>
    </source>
</reference>
<dbReference type="SUPFAM" id="SSF54637">
    <property type="entry name" value="Thioesterase/thiol ester dehydrase-isomerase"/>
    <property type="match status" value="1"/>
</dbReference>
<dbReference type="InterPro" id="IPR052342">
    <property type="entry name" value="MCH/BMMD"/>
</dbReference>
<dbReference type="EMBL" id="FCNX02000021">
    <property type="protein sequence ID" value="SAL00655.1"/>
    <property type="molecule type" value="Genomic_DNA"/>
</dbReference>
<proteinExistence type="predicted"/>
<evidence type="ECO:0000259" key="1">
    <source>
        <dbReference type="Pfam" id="PF01575"/>
    </source>
</evidence>
<accession>A0A158E181</accession>
<gene>
    <name evidence="2" type="ORF">AWB77_06185</name>
</gene>
<dbReference type="InterPro" id="IPR002539">
    <property type="entry name" value="MaoC-like_dom"/>
</dbReference>
<dbReference type="Pfam" id="PF01575">
    <property type="entry name" value="MaoC_dehydratas"/>
    <property type="match status" value="1"/>
</dbReference>
<evidence type="ECO:0000313" key="3">
    <source>
        <dbReference type="Proteomes" id="UP000054903"/>
    </source>
</evidence>
<dbReference type="Proteomes" id="UP000054903">
    <property type="component" value="Unassembled WGS sequence"/>
</dbReference>
<dbReference type="InterPro" id="IPR029069">
    <property type="entry name" value="HotDog_dom_sf"/>
</dbReference>
<feature type="domain" description="MaoC-like" evidence="1">
    <location>
        <begin position="19"/>
        <end position="125"/>
    </location>
</feature>
<name>A0A158E181_9BURK</name>
<dbReference type="AlphaFoldDB" id="A0A158E181"/>
<organism evidence="2 3">
    <name type="scientific">Caballeronia fortuita</name>
    <dbReference type="NCBI Taxonomy" id="1777138"/>
    <lineage>
        <taxon>Bacteria</taxon>
        <taxon>Pseudomonadati</taxon>
        <taxon>Pseudomonadota</taxon>
        <taxon>Betaproteobacteria</taxon>
        <taxon>Burkholderiales</taxon>
        <taxon>Burkholderiaceae</taxon>
        <taxon>Caballeronia</taxon>
    </lineage>
</organism>
<dbReference type="Gene3D" id="3.10.129.10">
    <property type="entry name" value="Hotdog Thioesterase"/>
    <property type="match status" value="1"/>
</dbReference>